<proteinExistence type="predicted"/>
<keyword evidence="1" id="KW-1133">Transmembrane helix</keyword>
<keyword evidence="1" id="KW-0812">Transmembrane</keyword>
<gene>
    <name evidence="2" type="ORF">N5I32_01185</name>
</gene>
<keyword evidence="1" id="KW-0472">Membrane</keyword>
<sequence length="268" mass="27610">MSAPLVNDGRRASAWPTPRAAGWLGFYATILAAWVGVALMAQGLPGEGFDGVPAAFWDALCASAAEARPAALWAMWAIMAAAMMLPTFVPALRTFTDLSATGATTGAGAVALVAGYLAVWLAASALGAAAQWALARWGLLTPAGASLSPWLSAGLLLFAGAYQFSSVKAACLSRCRMPLTFFLQHWRPGAPAALAMGLRLGALCLGCCWALMALGFLGGTMNLAWMGAATVFMTLEKLPDIGRRLTRPAGLALILAGGALALRALTLV</sequence>
<evidence type="ECO:0000313" key="3">
    <source>
        <dbReference type="Proteomes" id="UP001205601"/>
    </source>
</evidence>
<dbReference type="RefSeq" id="WP_261493565.1">
    <property type="nucleotide sequence ID" value="NZ_JAOCQF010000001.1"/>
</dbReference>
<feature type="transmembrane region" description="Helical" evidence="1">
    <location>
        <begin position="20"/>
        <end position="41"/>
    </location>
</feature>
<feature type="transmembrane region" description="Helical" evidence="1">
    <location>
        <begin position="107"/>
        <end position="130"/>
    </location>
</feature>
<evidence type="ECO:0000313" key="2">
    <source>
        <dbReference type="EMBL" id="MCT8328121.1"/>
    </source>
</evidence>
<organism evidence="2 3">
    <name type="scientific">Albidovulum sediminis</name>
    <dbReference type="NCBI Taxonomy" id="3066345"/>
    <lineage>
        <taxon>Bacteria</taxon>
        <taxon>Pseudomonadati</taxon>
        <taxon>Pseudomonadota</taxon>
        <taxon>Alphaproteobacteria</taxon>
        <taxon>Rhodobacterales</taxon>
        <taxon>Paracoccaceae</taxon>
        <taxon>Albidovulum</taxon>
    </lineage>
</organism>
<evidence type="ECO:0000256" key="1">
    <source>
        <dbReference type="SAM" id="Phobius"/>
    </source>
</evidence>
<feature type="transmembrane region" description="Helical" evidence="1">
    <location>
        <begin position="73"/>
        <end position="95"/>
    </location>
</feature>
<dbReference type="EMBL" id="JAOCQF010000001">
    <property type="protein sequence ID" value="MCT8328121.1"/>
    <property type="molecule type" value="Genomic_DNA"/>
</dbReference>
<reference evidence="3" key="1">
    <citation type="submission" date="2023-07" db="EMBL/GenBank/DDBJ databases">
        <title>Defluviimonas sediminis sp. nov., isolated from mangrove sediment.</title>
        <authorList>
            <person name="Liu L."/>
            <person name="Li J."/>
            <person name="Huang Y."/>
            <person name="Pan J."/>
            <person name="Li M."/>
        </authorList>
    </citation>
    <scope>NUCLEOTIDE SEQUENCE [LARGE SCALE GENOMIC DNA]</scope>
    <source>
        <strain evidence="3">FT324</strain>
    </source>
</reference>
<dbReference type="InterPro" id="IPR018688">
    <property type="entry name" value="PpoB2-like"/>
</dbReference>
<accession>A0ABT2NGT6</accession>
<feature type="transmembrane region" description="Helical" evidence="1">
    <location>
        <begin position="150"/>
        <end position="171"/>
    </location>
</feature>
<dbReference type="Pfam" id="PF09948">
    <property type="entry name" value="PpoB2"/>
    <property type="match status" value="1"/>
</dbReference>
<protein>
    <submittedName>
        <fullName evidence="2">DUF2182 domain-containing protein</fullName>
    </submittedName>
</protein>
<feature type="transmembrane region" description="Helical" evidence="1">
    <location>
        <begin position="248"/>
        <end position="266"/>
    </location>
</feature>
<dbReference type="Proteomes" id="UP001205601">
    <property type="component" value="Unassembled WGS sequence"/>
</dbReference>
<keyword evidence="3" id="KW-1185">Reference proteome</keyword>
<comment type="caution">
    <text evidence="2">The sequence shown here is derived from an EMBL/GenBank/DDBJ whole genome shotgun (WGS) entry which is preliminary data.</text>
</comment>
<name>A0ABT2NGT6_9RHOB</name>